<evidence type="ECO:0000313" key="2">
    <source>
        <dbReference type="Proteomes" id="UP000521872"/>
    </source>
</evidence>
<reference evidence="1 2" key="1">
    <citation type="submission" date="2019-12" db="EMBL/GenBank/DDBJ databases">
        <authorList>
            <person name="Floudas D."/>
            <person name="Bentzer J."/>
            <person name="Ahren D."/>
            <person name="Johansson T."/>
            <person name="Persson P."/>
            <person name="Tunlid A."/>
        </authorList>
    </citation>
    <scope>NUCLEOTIDE SEQUENCE [LARGE SCALE GENOMIC DNA]</scope>
    <source>
        <strain evidence="1 2">CBS 102.39</strain>
    </source>
</reference>
<dbReference type="AlphaFoldDB" id="A0A8H4R3W2"/>
<keyword evidence="2" id="KW-1185">Reference proteome</keyword>
<comment type="caution">
    <text evidence="1">The sequence shown here is derived from an EMBL/GenBank/DDBJ whole genome shotgun (WGS) entry which is preliminary data.</text>
</comment>
<dbReference type="EMBL" id="JAACJL010000002">
    <property type="protein sequence ID" value="KAF4622306.1"/>
    <property type="molecule type" value="Genomic_DNA"/>
</dbReference>
<gene>
    <name evidence="1" type="ORF">D9613_009051</name>
</gene>
<accession>A0A8H4R3W2</accession>
<protein>
    <submittedName>
        <fullName evidence="1">Uncharacterized protein</fullName>
    </submittedName>
</protein>
<sequence>MTHGSIHTIVTSSLQYPIQSARHIPLLVPTMGIRAYLRPTALCGAAGAWDELSTPPVPEVGELFGVMPEEVERYQWMREEEKEV</sequence>
<dbReference type="Proteomes" id="UP000521872">
    <property type="component" value="Unassembled WGS sequence"/>
</dbReference>
<evidence type="ECO:0000313" key="1">
    <source>
        <dbReference type="EMBL" id="KAF4622306.1"/>
    </source>
</evidence>
<proteinExistence type="predicted"/>
<organism evidence="1 2">
    <name type="scientific">Agrocybe pediades</name>
    <dbReference type="NCBI Taxonomy" id="84607"/>
    <lineage>
        <taxon>Eukaryota</taxon>
        <taxon>Fungi</taxon>
        <taxon>Dikarya</taxon>
        <taxon>Basidiomycota</taxon>
        <taxon>Agaricomycotina</taxon>
        <taxon>Agaricomycetes</taxon>
        <taxon>Agaricomycetidae</taxon>
        <taxon>Agaricales</taxon>
        <taxon>Agaricineae</taxon>
        <taxon>Strophariaceae</taxon>
        <taxon>Agrocybe</taxon>
    </lineage>
</organism>
<name>A0A8H4R3W2_9AGAR</name>